<evidence type="ECO:0000256" key="2">
    <source>
        <dbReference type="ARBA" id="ARBA00029447"/>
    </source>
</evidence>
<dbReference type="InterPro" id="IPR051310">
    <property type="entry name" value="MCP_chemotaxis"/>
</dbReference>
<feature type="transmembrane region" description="Helical" evidence="4">
    <location>
        <begin position="40"/>
        <end position="58"/>
    </location>
</feature>
<comment type="caution">
    <text evidence="7">The sequence shown here is derived from an EMBL/GenBank/DDBJ whole genome shotgun (WGS) entry which is preliminary data.</text>
</comment>
<dbReference type="PANTHER" id="PTHR43531:SF11">
    <property type="entry name" value="METHYL-ACCEPTING CHEMOTAXIS PROTEIN 3"/>
    <property type="match status" value="1"/>
</dbReference>
<protein>
    <submittedName>
        <fullName evidence="7">Methyl-accepting chemotaxis protein</fullName>
    </submittedName>
</protein>
<sequence>MTDDLKLTKARQTGVKVLAIVAAVLGATAAAIAFMRGGQVVMIGMSAGVFAALAFYAFRLGGNLAARLSVTVAVIGQIAVILAAMAGHAWQLDVHMVFFAALAMLTLMTCPASLLVGAGVTAVHHLVLTFFWPAMVYPSVDLMENIGRTVLHAVVVIAETGILLTSVMTTLRQMNERNKEQAVLSETMEALKAEKTRIEGRQQAQAEVVSTLHERLTRIAGGNLDATINHTFDKSYEALRKSFNDAVSSLSGIITSVTSVSSQIEVDSRELAEVSNSVAHSTEKQASALQGVTDAVEQIADAMNGAVEKAKSTQERFDNTRSMTSNGAEVVRQAVSTMDEIEASSSQIDHVVTLIEDIAFQTNLLALNAGVEAARAGEAGAGFAIVASEVRELAHRSAEAAQNINALISESNGHVTNGVALVRQVGDALEAILGDVNQVSGNVAEISDVSSVQAQSVEQIRGSMQTIGGATQANAARAEEASAATSSLDRAVDRLVDVLGGFSVAATTAETGDVEMFDEDGDDDRWAAA</sequence>
<dbReference type="SUPFAM" id="SSF58104">
    <property type="entry name" value="Methyl-accepting chemotaxis protein (MCP) signaling domain"/>
    <property type="match status" value="1"/>
</dbReference>
<accession>A0ABY1N8H5</accession>
<dbReference type="RefSeq" id="WP_283424144.1">
    <property type="nucleotide sequence ID" value="NZ_FXTY01000001.1"/>
</dbReference>
<dbReference type="EMBL" id="FXTY01000001">
    <property type="protein sequence ID" value="SMP02588.1"/>
    <property type="molecule type" value="Genomic_DNA"/>
</dbReference>
<dbReference type="Gene3D" id="1.10.287.950">
    <property type="entry name" value="Methyl-accepting chemotaxis protein"/>
    <property type="match status" value="1"/>
</dbReference>
<keyword evidence="4" id="KW-0812">Transmembrane</keyword>
<feature type="transmembrane region" description="Helical" evidence="4">
    <location>
        <begin position="152"/>
        <end position="171"/>
    </location>
</feature>
<dbReference type="Proteomes" id="UP001157961">
    <property type="component" value="Unassembled WGS sequence"/>
</dbReference>
<name>A0ABY1N8H5_9RHOB</name>
<dbReference type="SMART" id="SM00283">
    <property type="entry name" value="MA"/>
    <property type="match status" value="1"/>
</dbReference>
<keyword evidence="4" id="KW-1133">Transmembrane helix</keyword>
<evidence type="ECO:0000313" key="8">
    <source>
        <dbReference type="Proteomes" id="UP001157961"/>
    </source>
</evidence>
<proteinExistence type="inferred from homology"/>
<dbReference type="InterPro" id="IPR003660">
    <property type="entry name" value="HAMP_dom"/>
</dbReference>
<gene>
    <name evidence="7" type="ORF">SAMN06265373_101276</name>
</gene>
<keyword evidence="8" id="KW-1185">Reference proteome</keyword>
<dbReference type="PROSITE" id="PS50111">
    <property type="entry name" value="CHEMOTAXIS_TRANSDUC_2"/>
    <property type="match status" value="1"/>
</dbReference>
<keyword evidence="1" id="KW-0145">Chemotaxis</keyword>
<organism evidence="7 8">
    <name type="scientific">Shimia sagamensis</name>
    <dbReference type="NCBI Taxonomy" id="1566352"/>
    <lineage>
        <taxon>Bacteria</taxon>
        <taxon>Pseudomonadati</taxon>
        <taxon>Pseudomonadota</taxon>
        <taxon>Alphaproteobacteria</taxon>
        <taxon>Rhodobacterales</taxon>
        <taxon>Roseobacteraceae</taxon>
    </lineage>
</organism>
<evidence type="ECO:0000313" key="7">
    <source>
        <dbReference type="EMBL" id="SMP02588.1"/>
    </source>
</evidence>
<dbReference type="InterPro" id="IPR004089">
    <property type="entry name" value="MCPsignal_dom"/>
</dbReference>
<comment type="similarity">
    <text evidence="2">Belongs to the methyl-accepting chemotaxis (MCP) protein family.</text>
</comment>
<reference evidence="7 8" key="1">
    <citation type="submission" date="2017-05" db="EMBL/GenBank/DDBJ databases">
        <authorList>
            <person name="Varghese N."/>
            <person name="Submissions S."/>
        </authorList>
    </citation>
    <scope>NUCLEOTIDE SEQUENCE [LARGE SCALE GENOMIC DNA]</scope>
    <source>
        <strain evidence="7 8">DSM 29734</strain>
    </source>
</reference>
<feature type="domain" description="HAMP" evidence="6">
    <location>
        <begin position="203"/>
        <end position="255"/>
    </location>
</feature>
<evidence type="ECO:0000256" key="3">
    <source>
        <dbReference type="PROSITE-ProRule" id="PRU00284"/>
    </source>
</evidence>
<dbReference type="PROSITE" id="PS50885">
    <property type="entry name" value="HAMP"/>
    <property type="match status" value="1"/>
</dbReference>
<evidence type="ECO:0000259" key="5">
    <source>
        <dbReference type="PROSITE" id="PS50111"/>
    </source>
</evidence>
<evidence type="ECO:0000256" key="4">
    <source>
        <dbReference type="SAM" id="Phobius"/>
    </source>
</evidence>
<feature type="transmembrane region" description="Helical" evidence="4">
    <location>
        <begin position="15"/>
        <end position="34"/>
    </location>
</feature>
<evidence type="ECO:0000259" key="6">
    <source>
        <dbReference type="PROSITE" id="PS50885"/>
    </source>
</evidence>
<keyword evidence="4" id="KW-0472">Membrane</keyword>
<dbReference type="PANTHER" id="PTHR43531">
    <property type="entry name" value="PROTEIN ICFG"/>
    <property type="match status" value="1"/>
</dbReference>
<dbReference type="InterPro" id="IPR004090">
    <property type="entry name" value="Chemotax_Me-accpt_rcpt"/>
</dbReference>
<dbReference type="Pfam" id="PF00015">
    <property type="entry name" value="MCPsignal"/>
    <property type="match status" value="1"/>
</dbReference>
<evidence type="ECO:0000256" key="1">
    <source>
        <dbReference type="ARBA" id="ARBA00022500"/>
    </source>
</evidence>
<feature type="transmembrane region" description="Helical" evidence="4">
    <location>
        <begin position="70"/>
        <end position="90"/>
    </location>
</feature>
<feature type="domain" description="Methyl-accepting transducer" evidence="5">
    <location>
        <begin position="260"/>
        <end position="489"/>
    </location>
</feature>
<keyword evidence="3" id="KW-0807">Transducer</keyword>
<feature type="transmembrane region" description="Helical" evidence="4">
    <location>
        <begin position="123"/>
        <end position="140"/>
    </location>
</feature>
<dbReference type="PRINTS" id="PR00260">
    <property type="entry name" value="CHEMTRNSDUCR"/>
</dbReference>